<dbReference type="KEGG" id="ege:EM595_2991"/>
<dbReference type="PANTHER" id="PTHR35037">
    <property type="entry name" value="C-TERMINAL REGION OF AIDA-LIKE PROTEIN"/>
    <property type="match status" value="1"/>
</dbReference>
<name>A0A0U5L8Z9_9GAMM</name>
<dbReference type="InterPro" id="IPR003991">
    <property type="entry name" value="Pertactin_virulence_factor"/>
</dbReference>
<dbReference type="SMART" id="SM00869">
    <property type="entry name" value="Autotransporter"/>
    <property type="match status" value="1"/>
</dbReference>
<dbReference type="PROSITE" id="PS51208">
    <property type="entry name" value="AUTOTRANSPORTER"/>
    <property type="match status" value="1"/>
</dbReference>
<sequence length="1111" mass="115523">MSHIGCVFRRLSSAPSGAAARQRPHFLRPASRLCISSAGALPVEKHKDMPMKLSLLTRSCLLALATGGVVPALQADAWRAEGGESKIVTSGHTTSTPDDYPLYAEGAGSTLISENAYEFNTTGNDLYAAYALDGGTIIANGGNFTTNGTGAHGLLAEAATLVINGGTVATSGSSSHGIMASGGAADISLEDLNITTSSNNSDGIKMTGGTLEAQRVTLTTSGSNADAISLDNSQADLSDNSSMITRGDNSNGVSVVNNSRLTVSDTTIELAGSGNASGLNISDSTVDATRLTITAANSSRGILASSSDNSHLLRLSQTSITTDEGDALVLSGGTANLANLTISSSEGYGIRSTNTALTLNQGTIETGGRQSDAIWLSGDNSVADIDSVELVASGLGAHAVLQDGGNITLRNSELRTSGIGGHVIDSSNGVFNGDNLRINSSGAGGHGVLVGADAVVTLINSEINSSGSGSAGMRVNSGGRLIGSGLGIDASGGSAVTLQGGDLQLSESKLHATGTTAVLDIQPADAVRGQGRFDNVTFSSEQGALIKVIGGNADLIFSGSGQLQSSGGGLLLDATTPGTSDLTVQADNYQLAGDMRVGDNHRAAVTLSGESVWQGAASALTALSLNNSRWLMTLSSTLGALNLENGRVNFGADGGNDFQTLTTDSLSGSGEFALRTDIANLLGDRLQVTADGASQGNHTLVVEDSGRAPQNGDDRLMLVDANGGDARFSLAGEHVDAGAFRYYLQEENSDWYLATLTEPVDPVTPVDPVDPADPDPITPVDPVTPVVPIVPEDPQDPVAPARPDTRANNLSKGANAGLGQQTALIALLTAENATLVERMGELRTDSGSGFWVRIISENLQHDLARSRAFEQHIGGLQLGSDKRLQYASGDLLLGGLFSTTVSQQEYGNNSSGKLTAISLGGYATWLDHNGFYADAVVKFHTIENTIDMRNNLFHRVDGDSNSHALTASLEVGKQWKNEAGWFVEPQAQLTSFILAGDTLTLDNELEIKNRHYTSLQSRFGVRAGRDLALDDQQSLGAYAKVSKITEHGNEPEVRVDGVPLYAALPGNRMEYAVGVNWQLNDKHKFYAEAGYGHGKRIEQPMTFSAGYRYSF</sequence>
<dbReference type="NCBIfam" id="TIGR01414">
    <property type="entry name" value="autotrans_barl"/>
    <property type="match status" value="1"/>
</dbReference>
<dbReference type="Gene3D" id="2.40.128.130">
    <property type="entry name" value="Autotransporter beta-domain"/>
    <property type="match status" value="1"/>
</dbReference>
<dbReference type="InterPro" id="IPR036709">
    <property type="entry name" value="Autotransporte_beta_dom_sf"/>
</dbReference>
<feature type="domain" description="Autotransporter" evidence="2">
    <location>
        <begin position="843"/>
        <end position="1111"/>
    </location>
</feature>
<dbReference type="SUPFAM" id="SSF51126">
    <property type="entry name" value="Pectin lyase-like"/>
    <property type="match status" value="2"/>
</dbReference>
<dbReference type="Pfam" id="PF03212">
    <property type="entry name" value="Pertactin"/>
    <property type="match status" value="1"/>
</dbReference>
<evidence type="ECO:0000259" key="2">
    <source>
        <dbReference type="PROSITE" id="PS51208"/>
    </source>
</evidence>
<dbReference type="GO" id="GO:0019867">
    <property type="term" value="C:outer membrane"/>
    <property type="evidence" value="ECO:0007669"/>
    <property type="project" value="InterPro"/>
</dbReference>
<dbReference type="InterPro" id="IPR051551">
    <property type="entry name" value="Autotransporter_adhesion"/>
</dbReference>
<dbReference type="InterPro" id="IPR012332">
    <property type="entry name" value="Autotransporter_pectin_lyase_C"/>
</dbReference>
<dbReference type="AlphaFoldDB" id="A0A0U5L8Z9"/>
<keyword evidence="4" id="KW-1185">Reference proteome</keyword>
<dbReference type="InterPro" id="IPR006315">
    <property type="entry name" value="OM_autotransptr_brl_dom"/>
</dbReference>
<keyword evidence="1" id="KW-0732">Signal</keyword>
<evidence type="ECO:0000256" key="1">
    <source>
        <dbReference type="ARBA" id="ARBA00022729"/>
    </source>
</evidence>
<dbReference type="InterPro" id="IPR004899">
    <property type="entry name" value="Pertactin_central"/>
</dbReference>
<evidence type="ECO:0000313" key="3">
    <source>
        <dbReference type="EMBL" id="CUU25222.1"/>
    </source>
</evidence>
<dbReference type="SUPFAM" id="SSF103515">
    <property type="entry name" value="Autotransporter"/>
    <property type="match status" value="1"/>
</dbReference>
<dbReference type="Gene3D" id="2.160.20.20">
    <property type="match status" value="2"/>
</dbReference>
<dbReference type="Pfam" id="PF03797">
    <property type="entry name" value="Autotransporter"/>
    <property type="match status" value="1"/>
</dbReference>
<protein>
    <recommendedName>
        <fullName evidence="2">Autotransporter domain-containing protein</fullName>
    </recommendedName>
</protein>
<proteinExistence type="predicted"/>
<dbReference type="PRINTS" id="PR01484">
    <property type="entry name" value="PRTACTNFAMLY"/>
</dbReference>
<dbReference type="InterPro" id="IPR011050">
    <property type="entry name" value="Pectin_lyase_fold/virulence"/>
</dbReference>
<dbReference type="Proteomes" id="UP000059419">
    <property type="component" value="Chromosome 1"/>
</dbReference>
<reference evidence="4" key="1">
    <citation type="submission" date="2015-11" db="EMBL/GenBank/DDBJ databases">
        <authorList>
            <person name="Blom J."/>
        </authorList>
    </citation>
    <scope>NUCLEOTIDE SEQUENCE [LARGE SCALE GENOMIC DNA]</scope>
</reference>
<dbReference type="EMBL" id="LN907827">
    <property type="protein sequence ID" value="CUU25222.1"/>
    <property type="molecule type" value="Genomic_DNA"/>
</dbReference>
<dbReference type="PATRIC" id="fig|1619313.3.peg.3106"/>
<dbReference type="PANTHER" id="PTHR35037:SF3">
    <property type="entry name" value="C-TERMINAL REGION OF AIDA-LIKE PROTEIN"/>
    <property type="match status" value="1"/>
</dbReference>
<accession>A0A0U5L8Z9</accession>
<evidence type="ECO:0000313" key="4">
    <source>
        <dbReference type="Proteomes" id="UP000059419"/>
    </source>
</evidence>
<dbReference type="InterPro" id="IPR005546">
    <property type="entry name" value="Autotransporte_beta"/>
</dbReference>
<dbReference type="STRING" id="1619313.EM595_2991"/>
<dbReference type="CDD" id="cd01343">
    <property type="entry name" value="PL1_Passenger_AT"/>
    <property type="match status" value="1"/>
</dbReference>
<gene>
    <name evidence="3" type="ORF">EM595_2991</name>
</gene>
<organism evidence="3 4">
    <name type="scientific">Duffyella gerundensis</name>
    <dbReference type="NCBI Taxonomy" id="1619313"/>
    <lineage>
        <taxon>Bacteria</taxon>
        <taxon>Pseudomonadati</taxon>
        <taxon>Pseudomonadota</taxon>
        <taxon>Gammaproteobacteria</taxon>
        <taxon>Enterobacterales</taxon>
        <taxon>Erwiniaceae</taxon>
        <taxon>Duffyella</taxon>
    </lineage>
</organism>